<reference evidence="1 2" key="1">
    <citation type="submission" date="2024-02" db="EMBL/GenBank/DDBJ databases">
        <authorList>
            <person name="Chen Y."/>
            <person name="Shah S."/>
            <person name="Dougan E. K."/>
            <person name="Thang M."/>
            <person name="Chan C."/>
        </authorList>
    </citation>
    <scope>NUCLEOTIDE SEQUENCE [LARGE SCALE GENOMIC DNA]</scope>
</reference>
<keyword evidence="2" id="KW-1185">Reference proteome</keyword>
<gene>
    <name evidence="1" type="ORF">CCMP2556_LOCUS35720</name>
</gene>
<organism evidence="1 2">
    <name type="scientific">Durusdinium trenchii</name>
    <dbReference type="NCBI Taxonomy" id="1381693"/>
    <lineage>
        <taxon>Eukaryota</taxon>
        <taxon>Sar</taxon>
        <taxon>Alveolata</taxon>
        <taxon>Dinophyceae</taxon>
        <taxon>Suessiales</taxon>
        <taxon>Symbiodiniaceae</taxon>
        <taxon>Durusdinium</taxon>
    </lineage>
</organism>
<dbReference type="EMBL" id="CAXAMN010022773">
    <property type="protein sequence ID" value="CAK9072597.1"/>
    <property type="molecule type" value="Genomic_DNA"/>
</dbReference>
<sequence length="306" mass="33450">MLKGLSTGVLEVQTDKGISQALRGAWLQIGSCVPGQECYTDQIHLLMLLMLLILAIVSMLCAFGFFREDKDEMFTPLTPQLVVKKEAQLTLRLPYDTQEDSFSITRLGGEVFCKVEAEWPDPFRDSSASAAGVLGTIKIQSARGNTIALVRARHSTMGQSLQLCRPTVHDYMTDMFAFVEPEGENRFCIRHRTGYPLLTLQGNFQGPGVHVQGRNKDKALICELKAGLGDLYECFVLQYVDAGLVIGGLMAVRLQHQIMERASQVSPGRELASEEGHVTGAHEAEEVTSVPGAPLEGSEELPASPA</sequence>
<evidence type="ECO:0000313" key="1">
    <source>
        <dbReference type="EMBL" id="CAK9072597.1"/>
    </source>
</evidence>
<comment type="caution">
    <text evidence="1">The sequence shown here is derived from an EMBL/GenBank/DDBJ whole genome shotgun (WGS) entry which is preliminary data.</text>
</comment>
<dbReference type="Proteomes" id="UP001642484">
    <property type="component" value="Unassembled WGS sequence"/>
</dbReference>
<accession>A0ABP0P960</accession>
<protein>
    <submittedName>
        <fullName evidence="1">Uncharacterized protein</fullName>
    </submittedName>
</protein>
<evidence type="ECO:0000313" key="2">
    <source>
        <dbReference type="Proteomes" id="UP001642484"/>
    </source>
</evidence>
<name>A0ABP0P960_9DINO</name>
<proteinExistence type="predicted"/>